<name>A0A8J4A6T9_9ACTN</name>
<reference evidence="3" key="1">
    <citation type="journal article" date="2021" name="Int. J. Syst. Evol. Microbiol.">
        <title>Actinocatenispora comari sp. nov., an endophytic actinomycete isolated from aerial parts of Comarum salesowianum.</title>
        <authorList>
            <person name="Oyunbileg N."/>
            <person name="Iizaka Y."/>
            <person name="Hamada M."/>
            <person name="Davaapurev B.O."/>
            <person name="Fukumoto A."/>
            <person name="Tsetseg B."/>
            <person name="Kato F."/>
            <person name="Tamura T."/>
            <person name="Batkhuu J."/>
            <person name="Anzai Y."/>
        </authorList>
    </citation>
    <scope>NUCLEOTIDE SEQUENCE [LARGE SCALE GENOMIC DNA]</scope>
    <source>
        <strain evidence="3">NUM-2625</strain>
    </source>
</reference>
<dbReference type="InterPro" id="IPR007278">
    <property type="entry name" value="DUF397"/>
</dbReference>
<comment type="caution">
    <text evidence="2">The sequence shown here is derived from an EMBL/GenBank/DDBJ whole genome shotgun (WGS) entry which is preliminary data.</text>
</comment>
<dbReference type="Pfam" id="PF04149">
    <property type="entry name" value="DUF397"/>
    <property type="match status" value="1"/>
</dbReference>
<evidence type="ECO:0000259" key="1">
    <source>
        <dbReference type="Pfam" id="PF04149"/>
    </source>
</evidence>
<dbReference type="AlphaFoldDB" id="A0A8J4A6T9"/>
<accession>A0A8J4A6T9</accession>
<evidence type="ECO:0000313" key="2">
    <source>
        <dbReference type="EMBL" id="GIL26111.1"/>
    </source>
</evidence>
<keyword evidence="3" id="KW-1185">Reference proteome</keyword>
<organism evidence="2 3">
    <name type="scientific">Actinocatenispora comari</name>
    <dbReference type="NCBI Taxonomy" id="2807577"/>
    <lineage>
        <taxon>Bacteria</taxon>
        <taxon>Bacillati</taxon>
        <taxon>Actinomycetota</taxon>
        <taxon>Actinomycetes</taxon>
        <taxon>Micromonosporales</taxon>
        <taxon>Micromonosporaceae</taxon>
        <taxon>Actinocatenispora</taxon>
    </lineage>
</organism>
<dbReference type="Proteomes" id="UP000614996">
    <property type="component" value="Unassembled WGS sequence"/>
</dbReference>
<dbReference type="RefSeq" id="WP_225918378.1">
    <property type="nucleotide sequence ID" value="NZ_BOPO01000019.1"/>
</dbReference>
<proteinExistence type="predicted"/>
<evidence type="ECO:0000313" key="3">
    <source>
        <dbReference type="Proteomes" id="UP000614996"/>
    </source>
</evidence>
<feature type="domain" description="DUF397" evidence="1">
    <location>
        <begin position="7"/>
        <end position="60"/>
    </location>
</feature>
<gene>
    <name evidence="2" type="ORF">NUM_13650</name>
</gene>
<protein>
    <recommendedName>
        <fullName evidence="1">DUF397 domain-containing protein</fullName>
    </recommendedName>
</protein>
<dbReference type="EMBL" id="BOPO01000019">
    <property type="protein sequence ID" value="GIL26111.1"/>
    <property type="molecule type" value="Genomic_DNA"/>
</dbReference>
<sequence length="64" mass="7246">MNDICHLRWWKSSRSGNQGGQCVEIATSGDTWYVRDSKDARGGRLAVDRAAWQSFVRSVKTGTW</sequence>